<comment type="similarity">
    <text evidence="1">Belongs to the AHA1 family.</text>
</comment>
<dbReference type="InterPro" id="IPR023393">
    <property type="entry name" value="START-like_dom_sf"/>
</dbReference>
<evidence type="ECO:0000313" key="3">
    <source>
        <dbReference type="EMBL" id="CCQ47780.1"/>
    </source>
</evidence>
<feature type="domain" description="Activator of Hsp90 ATPase homologue 1/2-like C-terminal" evidence="2">
    <location>
        <begin position="14"/>
        <end position="131"/>
    </location>
</feature>
<sequence>MPDDFVATSSATIDAPPGRVWEVITDPAATKEFMFGAELATDWSVGGPITWRGSWEGKEYEDRGVILEVEPGQRLVYTHFSPLGGQEDKPENYHTLTWTLRDQGGRTLLTLAQDNNPTAEAAEHSQGMWDRLVADVKRLSERG</sequence>
<dbReference type="Proteomes" id="UP000035722">
    <property type="component" value="Unassembled WGS sequence"/>
</dbReference>
<dbReference type="SUPFAM" id="SSF55961">
    <property type="entry name" value="Bet v1-like"/>
    <property type="match status" value="1"/>
</dbReference>
<dbReference type="OrthoDB" id="9803476at2"/>
<organism evidence="3 4">
    <name type="scientific">Pseudarthrobacter siccitolerans</name>
    <dbReference type="NCBI Taxonomy" id="861266"/>
    <lineage>
        <taxon>Bacteria</taxon>
        <taxon>Bacillati</taxon>
        <taxon>Actinomycetota</taxon>
        <taxon>Actinomycetes</taxon>
        <taxon>Micrococcales</taxon>
        <taxon>Micrococcaceae</taxon>
        <taxon>Pseudarthrobacter</taxon>
    </lineage>
</organism>
<proteinExistence type="inferred from homology"/>
<keyword evidence="4" id="KW-1185">Reference proteome</keyword>
<dbReference type="AlphaFoldDB" id="A0A024H6H0"/>
<gene>
    <name evidence="3" type="ORF">ARTSIC4J27_3776</name>
</gene>
<evidence type="ECO:0000313" key="4">
    <source>
        <dbReference type="Proteomes" id="UP000035722"/>
    </source>
</evidence>
<dbReference type="STRING" id="861266.ARTSIC4J27_3776"/>
<dbReference type="Pfam" id="PF08327">
    <property type="entry name" value="AHSA1"/>
    <property type="match status" value="1"/>
</dbReference>
<evidence type="ECO:0000259" key="2">
    <source>
        <dbReference type="Pfam" id="PF08327"/>
    </source>
</evidence>
<accession>A0A024H6H0</accession>
<dbReference type="InterPro" id="IPR013538">
    <property type="entry name" value="ASHA1/2-like_C"/>
</dbReference>
<reference evidence="4" key="1">
    <citation type="journal article" date="2014" name="Genome Announc.">
        <title>Genome Sequence of Arthrobacter siccitolerans 4J27, a Xeroprotectant-Producing Desiccation-Tolerant Microorganism.</title>
        <authorList>
            <person name="Manzanera M."/>
            <person name="Santa-Cruz-Calvo L."/>
            <person name="Vilchez J.I."/>
            <person name="Garcia-Fontana C."/>
            <person name="Silva-Castro G.A."/>
            <person name="Calvo C."/>
            <person name="Gonzalez-Lopez J."/>
        </authorList>
    </citation>
    <scope>NUCLEOTIDE SEQUENCE [LARGE SCALE GENOMIC DNA]</scope>
    <source>
        <strain evidence="4">4J27</strain>
    </source>
</reference>
<evidence type="ECO:0000256" key="1">
    <source>
        <dbReference type="ARBA" id="ARBA00006817"/>
    </source>
</evidence>
<comment type="caution">
    <text evidence="3">The sequence shown here is derived from an EMBL/GenBank/DDBJ whole genome shotgun (WGS) entry which is preliminary data.</text>
</comment>
<name>A0A024H6H0_9MICC</name>
<dbReference type="Gene3D" id="3.30.530.20">
    <property type="match status" value="1"/>
</dbReference>
<dbReference type="EMBL" id="CAQI01000053">
    <property type="protein sequence ID" value="CCQ47780.1"/>
    <property type="molecule type" value="Genomic_DNA"/>
</dbReference>
<dbReference type="RefSeq" id="WP_050056604.1">
    <property type="nucleotide sequence ID" value="NZ_CAQI01000053.1"/>
</dbReference>
<protein>
    <submittedName>
        <fullName evidence="3">Activator of Hsp90 ATPase homolog 1-like family protein</fullName>
    </submittedName>
</protein>